<sequence length="556" mass="63334">MAIFEYLPLPSTGYIRLVTILPGSGKWIRCKLKQHSVKSLPAFDALSYTWSFDRADSRSYVKVNERPQDNMLIIVNGSYFNAQGNLYLALDTLRSGGQSNPIWIDAICINQDDHQEKGHQVNSMSRIYSSALTVHIWLGPLSDGVRSAFNFIQNRRSSTMGYDLRIINSLQQIGRRSYWHRAWIRQEIILARNVQVHCGAISCDWKAFVAVFRNADCIDVMRRACSIPKTHDGDREAKPWHESYLQSVNALLDIDSEREELIGRQEKRPYLFFRALMRFGLAQATDLRDRVYALLSLYVDTTDPSALQADYTMSCKQLFFAVLGFYRIKSQCACAELGGHLVQVLELDVGDMTPLILGTQAIIDEANQITEPISTNQCLMLQFLKDFRDAVEYAKPQIDWTSDCGLILSGIAIPNGCRQLRYKNLGAPMSCVDWSKLSSVYYDDTEGEVEWEQVPETLLANIFSANLRRRSKFLEAFKERRVELESLPEALASTMVKEDDYTGHTILRLATSPARVDIKKASGITVRHLGICSYTNTWEGLSLKHPTFKVLWYQQL</sequence>
<organism evidence="2 3">
    <name type="scientific">Apiospora saccharicola</name>
    <dbReference type="NCBI Taxonomy" id="335842"/>
    <lineage>
        <taxon>Eukaryota</taxon>
        <taxon>Fungi</taxon>
        <taxon>Dikarya</taxon>
        <taxon>Ascomycota</taxon>
        <taxon>Pezizomycotina</taxon>
        <taxon>Sordariomycetes</taxon>
        <taxon>Xylariomycetidae</taxon>
        <taxon>Amphisphaeriales</taxon>
        <taxon>Apiosporaceae</taxon>
        <taxon>Apiospora</taxon>
    </lineage>
</organism>
<protein>
    <submittedName>
        <fullName evidence="2">Heterokaryon incompatibility protein</fullName>
    </submittedName>
</protein>
<dbReference type="PANTHER" id="PTHR24148:SF73">
    <property type="entry name" value="HET DOMAIN PROTEIN (AFU_ORTHOLOGUE AFUA_8G01020)"/>
    <property type="match status" value="1"/>
</dbReference>
<evidence type="ECO:0000313" key="2">
    <source>
        <dbReference type="EMBL" id="KAK8054198.1"/>
    </source>
</evidence>
<gene>
    <name evidence="2" type="ORF">PG996_013499</name>
</gene>
<dbReference type="Pfam" id="PF06985">
    <property type="entry name" value="HET"/>
    <property type="match status" value="1"/>
</dbReference>
<reference evidence="2 3" key="1">
    <citation type="submission" date="2023-01" db="EMBL/GenBank/DDBJ databases">
        <title>Analysis of 21 Apiospora genomes using comparative genomics revels a genus with tremendous synthesis potential of carbohydrate active enzymes and secondary metabolites.</title>
        <authorList>
            <person name="Sorensen T."/>
        </authorList>
    </citation>
    <scope>NUCLEOTIDE SEQUENCE [LARGE SCALE GENOMIC DNA]</scope>
    <source>
        <strain evidence="2 3">CBS 83171</strain>
    </source>
</reference>
<dbReference type="EMBL" id="JAQQWM010000008">
    <property type="protein sequence ID" value="KAK8054198.1"/>
    <property type="molecule type" value="Genomic_DNA"/>
</dbReference>
<dbReference type="Proteomes" id="UP001446871">
    <property type="component" value="Unassembled WGS sequence"/>
</dbReference>
<accession>A0ABR1U8A3</accession>
<dbReference type="InterPro" id="IPR052895">
    <property type="entry name" value="HetReg/Transcr_Mod"/>
</dbReference>
<comment type="caution">
    <text evidence="2">The sequence shown here is derived from an EMBL/GenBank/DDBJ whole genome shotgun (WGS) entry which is preliminary data.</text>
</comment>
<evidence type="ECO:0000313" key="3">
    <source>
        <dbReference type="Proteomes" id="UP001446871"/>
    </source>
</evidence>
<name>A0ABR1U8A3_9PEZI</name>
<feature type="domain" description="Heterokaryon incompatibility" evidence="1">
    <location>
        <begin position="43"/>
        <end position="187"/>
    </location>
</feature>
<evidence type="ECO:0000259" key="1">
    <source>
        <dbReference type="Pfam" id="PF06985"/>
    </source>
</evidence>
<dbReference type="InterPro" id="IPR010730">
    <property type="entry name" value="HET"/>
</dbReference>
<keyword evidence="3" id="KW-1185">Reference proteome</keyword>
<dbReference type="PANTHER" id="PTHR24148">
    <property type="entry name" value="ANKYRIN REPEAT DOMAIN-CONTAINING PROTEIN 39 HOMOLOG-RELATED"/>
    <property type="match status" value="1"/>
</dbReference>
<proteinExistence type="predicted"/>